<proteinExistence type="inferred from homology"/>
<dbReference type="GO" id="GO:0061599">
    <property type="term" value="F:molybdopterin molybdotransferase activity"/>
    <property type="evidence" value="ECO:0007669"/>
    <property type="project" value="UniProtKB-UniRule"/>
</dbReference>
<comment type="pathway">
    <text evidence="5">Cofactor biosynthesis; molybdopterin biosynthesis.</text>
</comment>
<comment type="function">
    <text evidence="5">Catalyzes two steps in the biosynthesis of the molybdenum cofactor. In the first step, molybdopterin is adenylated. Subsequently, molybdate is inserted into adenylated molybdopterin and AMP is released.</text>
</comment>
<comment type="similarity">
    <text evidence="5">Belongs to the MoeA family.</text>
</comment>
<comment type="catalytic activity">
    <reaction evidence="5">
        <text>molybdopterin + ATP + H(+) = adenylyl-molybdopterin + diphosphate</text>
        <dbReference type="Rhea" id="RHEA:31331"/>
        <dbReference type="ChEBI" id="CHEBI:15378"/>
        <dbReference type="ChEBI" id="CHEBI:30616"/>
        <dbReference type="ChEBI" id="CHEBI:33019"/>
        <dbReference type="ChEBI" id="CHEBI:58698"/>
        <dbReference type="ChEBI" id="CHEBI:62727"/>
    </reaction>
</comment>
<dbReference type="Proteomes" id="UP000777482">
    <property type="component" value="Unassembled WGS sequence"/>
</dbReference>
<keyword evidence="4 5" id="KW-0501">Molybdenum cofactor biosynthesis</keyword>
<feature type="domain" description="MoaB/Mog" evidence="6">
    <location>
        <begin position="470"/>
        <end position="617"/>
    </location>
</feature>
<keyword evidence="5" id="KW-0500">Molybdenum</keyword>
<dbReference type="SMART" id="SM00852">
    <property type="entry name" value="MoCF_biosynth"/>
    <property type="match status" value="1"/>
</dbReference>
<evidence type="ECO:0000313" key="8">
    <source>
        <dbReference type="Proteomes" id="UP000777482"/>
    </source>
</evidence>
<keyword evidence="5" id="KW-0460">Magnesium</keyword>
<dbReference type="InterPro" id="IPR001453">
    <property type="entry name" value="MoaB/Mog_dom"/>
</dbReference>
<dbReference type="Gene3D" id="3.90.550.10">
    <property type="entry name" value="Spore Coat Polysaccharide Biosynthesis Protein SpsA, Chain A"/>
    <property type="match status" value="1"/>
</dbReference>
<dbReference type="InterPro" id="IPR036135">
    <property type="entry name" value="MoeA_linker/N_sf"/>
</dbReference>
<sequence>MTTLAPAAPVPGQAVLLLLGGRSTRMGQPKHLLPHPRSGKPLWQHHIDTLLELADEGIFPGGIFVSGRREQMTDLSLPEGVQAVLDDPETNGDIGPAAGILTAATSKSDATWLILAVDLPFISRDSILHLLKAHLTDSPVSLYLHSDDGNPEPLFSIWTPTALAQLRSNCRAGKSGPCRAAKDVWGGKIGPGAGGVEVPTEDWITDADTPDEWRAVQRRLGLSESVPFGEKCNPPKQIKNPEGGLRRAFSRTTYKSLPFEAAIAIAHSLPLPEPRKRRPSTGDAAYRMGLQPPEEDNTSSLLAGVGQATEQDIHAVLPHPLEDNSAMDGFAVNAKRLANASPHSPIFLPILGRILAGEAPPPTGSPAQDGCWEVMTGAILPSGAFDAVIKVEDVLPSDLLGRGLVGFAAPVKSGQHIRQQGEQFRAGDLLLRAGEVITPEHVMLLAAAGITNVQATTSARPRREIERRVAILTTGKEVVPFNDFVGGTRVETGQVIDCITPFLQATLVSRGCEPVLLASAGDSVTALRTSLDAALESESFDLIITVAGVSLGSADHTPAVLASLELDELFHGVAIRPGGPVMLSLHRASNTPVLSLPGNPMASAVCMQSFGAAILDGLSSRAGGEGWSELDLGPFSEEEVEQNASWQEWLERLKPGMSTFAALPVSDQGVPTLRGIFSAGRRTGPCALGSLIGAGAWIRADRAANGGGKDKVFWRPF</sequence>
<keyword evidence="3" id="KW-0547">Nucleotide-binding</keyword>
<dbReference type="PANTHER" id="PTHR10192">
    <property type="entry name" value="MOLYBDOPTERIN BIOSYNTHESIS PROTEIN"/>
    <property type="match status" value="1"/>
</dbReference>
<dbReference type="PANTHER" id="PTHR10192:SF5">
    <property type="entry name" value="GEPHYRIN"/>
    <property type="match status" value="1"/>
</dbReference>
<dbReference type="AlphaFoldDB" id="A0A9P7B8W8"/>
<dbReference type="CDD" id="cd02503">
    <property type="entry name" value="MobA"/>
    <property type="match status" value="1"/>
</dbReference>
<dbReference type="SUPFAM" id="SSF63882">
    <property type="entry name" value="MoeA N-terminal region -like"/>
    <property type="match status" value="1"/>
</dbReference>
<dbReference type="GO" id="GO:0005525">
    <property type="term" value="F:GTP binding"/>
    <property type="evidence" value="ECO:0007669"/>
    <property type="project" value="UniProtKB-KW"/>
</dbReference>
<comment type="cofactor">
    <cofactor evidence="5">
        <name>Mg(2+)</name>
        <dbReference type="ChEBI" id="CHEBI:18420"/>
    </cofactor>
</comment>
<reference evidence="7 8" key="1">
    <citation type="submission" date="2020-11" db="EMBL/GenBank/DDBJ databases">
        <title>Kefir isolates.</title>
        <authorList>
            <person name="Marcisauskas S."/>
            <person name="Kim Y."/>
            <person name="Blasche S."/>
        </authorList>
    </citation>
    <scope>NUCLEOTIDE SEQUENCE [LARGE SCALE GENOMIC DNA]</scope>
    <source>
        <strain evidence="7 8">KR</strain>
    </source>
</reference>
<dbReference type="InterPro" id="IPR005110">
    <property type="entry name" value="MoeA_linker/N"/>
</dbReference>
<keyword evidence="5" id="KW-0479">Metal-binding</keyword>
<dbReference type="GO" id="GO:0006777">
    <property type="term" value="P:Mo-molybdopterin cofactor biosynthetic process"/>
    <property type="evidence" value="ECO:0007669"/>
    <property type="project" value="UniProtKB-UniRule"/>
</dbReference>
<dbReference type="Pfam" id="PF00994">
    <property type="entry name" value="MoCF_biosynth"/>
    <property type="match status" value="1"/>
</dbReference>
<keyword evidence="3" id="KW-0342">GTP-binding</keyword>
<dbReference type="CDD" id="cd00887">
    <property type="entry name" value="MoeA"/>
    <property type="match status" value="1"/>
</dbReference>
<dbReference type="Gene3D" id="3.90.105.10">
    <property type="entry name" value="Molybdopterin biosynthesis moea protein, domain 2"/>
    <property type="match status" value="1"/>
</dbReference>
<evidence type="ECO:0000259" key="6">
    <source>
        <dbReference type="SMART" id="SM00852"/>
    </source>
</evidence>
<name>A0A9P7B8W8_RHOMI</name>
<dbReference type="GO" id="GO:0005829">
    <property type="term" value="C:cytosol"/>
    <property type="evidence" value="ECO:0007669"/>
    <property type="project" value="TreeGrafter"/>
</dbReference>
<evidence type="ECO:0000256" key="3">
    <source>
        <dbReference type="ARBA" id="ARBA00023134"/>
    </source>
</evidence>
<dbReference type="GO" id="GO:0005524">
    <property type="term" value="F:ATP binding"/>
    <property type="evidence" value="ECO:0007669"/>
    <property type="project" value="UniProtKB-UniRule"/>
</dbReference>
<protein>
    <recommendedName>
        <fullName evidence="2">molybdopterin adenylyltransferase</fullName>
        <ecNumber evidence="2">2.7.7.75</ecNumber>
    </recommendedName>
</protein>
<evidence type="ECO:0000256" key="2">
    <source>
        <dbReference type="ARBA" id="ARBA00012509"/>
    </source>
</evidence>
<dbReference type="InterPro" id="IPR029044">
    <property type="entry name" value="Nucleotide-diphossugar_trans"/>
</dbReference>
<dbReference type="InterPro" id="IPR025877">
    <property type="entry name" value="MobA-like_NTP_Trfase"/>
</dbReference>
<evidence type="ECO:0000256" key="4">
    <source>
        <dbReference type="ARBA" id="ARBA00023150"/>
    </source>
</evidence>
<accession>A0A9P7B8W8</accession>
<dbReference type="InterPro" id="IPR036425">
    <property type="entry name" value="MoaB/Mog-like_dom_sf"/>
</dbReference>
<keyword evidence="5" id="KW-0808">Transferase</keyword>
<organism evidence="7 8">
    <name type="scientific">Rhodotorula mucilaginosa</name>
    <name type="common">Yeast</name>
    <name type="synonym">Rhodotorula rubra</name>
    <dbReference type="NCBI Taxonomy" id="5537"/>
    <lineage>
        <taxon>Eukaryota</taxon>
        <taxon>Fungi</taxon>
        <taxon>Dikarya</taxon>
        <taxon>Basidiomycota</taxon>
        <taxon>Pucciniomycotina</taxon>
        <taxon>Microbotryomycetes</taxon>
        <taxon>Sporidiobolales</taxon>
        <taxon>Sporidiobolaceae</taxon>
        <taxon>Rhodotorula</taxon>
    </lineage>
</organism>
<comment type="catalytic activity">
    <reaction evidence="5">
        <text>adenylyl-molybdopterin + molybdate = Mo-molybdopterin + AMP + H(+)</text>
        <dbReference type="Rhea" id="RHEA:35047"/>
        <dbReference type="ChEBI" id="CHEBI:15378"/>
        <dbReference type="ChEBI" id="CHEBI:36264"/>
        <dbReference type="ChEBI" id="CHEBI:62727"/>
        <dbReference type="ChEBI" id="CHEBI:71302"/>
        <dbReference type="ChEBI" id="CHEBI:456215"/>
    </reaction>
</comment>
<dbReference type="InterPro" id="IPR013482">
    <property type="entry name" value="Molybde_CF_guanTrfase"/>
</dbReference>
<gene>
    <name evidence="7" type="ORF">C6P46_000324</name>
</gene>
<dbReference type="EMBL" id="PUHQ01000010">
    <property type="protein sequence ID" value="KAG0665225.1"/>
    <property type="molecule type" value="Genomic_DNA"/>
</dbReference>
<dbReference type="Gene3D" id="3.40.980.10">
    <property type="entry name" value="MoaB/Mog-like domain"/>
    <property type="match status" value="1"/>
</dbReference>
<keyword evidence="8" id="KW-1185">Reference proteome</keyword>
<dbReference type="SUPFAM" id="SSF53448">
    <property type="entry name" value="Nucleotide-diphospho-sugar transferases"/>
    <property type="match status" value="1"/>
</dbReference>
<dbReference type="InterPro" id="IPR038987">
    <property type="entry name" value="MoeA-like"/>
</dbReference>
<dbReference type="Pfam" id="PF12804">
    <property type="entry name" value="NTP_transf_3"/>
    <property type="match status" value="1"/>
</dbReference>
<comment type="similarity">
    <text evidence="1">In the C-terminal section; belongs to the MoeA family.</text>
</comment>
<evidence type="ECO:0000256" key="1">
    <source>
        <dbReference type="ARBA" id="ARBA00008339"/>
    </source>
</evidence>
<dbReference type="EC" id="2.7.7.75" evidence="2"/>
<dbReference type="GO" id="GO:0061598">
    <property type="term" value="F:molybdopterin adenylyltransferase activity"/>
    <property type="evidence" value="ECO:0007669"/>
    <property type="project" value="UniProtKB-UniRule"/>
</dbReference>
<dbReference type="Gene3D" id="2.170.190.11">
    <property type="entry name" value="Molybdopterin biosynthesis moea protein, domain 3"/>
    <property type="match status" value="1"/>
</dbReference>
<dbReference type="GO" id="GO:0046872">
    <property type="term" value="F:metal ion binding"/>
    <property type="evidence" value="ECO:0007669"/>
    <property type="project" value="UniProtKB-UniRule"/>
</dbReference>
<dbReference type="Pfam" id="PF03453">
    <property type="entry name" value="MoeA_N"/>
    <property type="match status" value="1"/>
</dbReference>
<evidence type="ECO:0000313" key="7">
    <source>
        <dbReference type="EMBL" id="KAG0665225.1"/>
    </source>
</evidence>
<dbReference type="SUPFAM" id="SSF53218">
    <property type="entry name" value="Molybdenum cofactor biosynthesis proteins"/>
    <property type="match status" value="1"/>
</dbReference>
<evidence type="ECO:0000256" key="5">
    <source>
        <dbReference type="RuleBase" id="RU365090"/>
    </source>
</evidence>
<dbReference type="OrthoDB" id="20872at2759"/>
<comment type="caution">
    <text evidence="7">The sequence shown here is derived from an EMBL/GenBank/DDBJ whole genome shotgun (WGS) entry which is preliminary data.</text>
</comment>